<dbReference type="Proteomes" id="UP001570511">
    <property type="component" value="Unassembled WGS sequence"/>
</dbReference>
<dbReference type="EMBL" id="JBGNYA010000001">
    <property type="protein sequence ID" value="MFA1610911.1"/>
    <property type="molecule type" value="Genomic_DNA"/>
</dbReference>
<protein>
    <recommendedName>
        <fullName evidence="3">HNH endonuclease</fullName>
    </recommendedName>
</protein>
<name>A0ABD5MBL3_9EURY</name>
<organism evidence="1 2">
    <name type="scientific">Halobellus rubicundus</name>
    <dbReference type="NCBI Taxonomy" id="2996466"/>
    <lineage>
        <taxon>Archaea</taxon>
        <taxon>Methanobacteriati</taxon>
        <taxon>Methanobacteriota</taxon>
        <taxon>Stenosarchaea group</taxon>
        <taxon>Halobacteria</taxon>
        <taxon>Halobacteriales</taxon>
        <taxon>Haloferacaceae</taxon>
        <taxon>Halobellus</taxon>
    </lineage>
</organism>
<dbReference type="AlphaFoldDB" id="A0ABD5MBL3"/>
<evidence type="ECO:0000313" key="1">
    <source>
        <dbReference type="EMBL" id="MFA1610911.1"/>
    </source>
</evidence>
<accession>A0ABD5MBL3</accession>
<dbReference type="RefSeq" id="WP_372388768.1">
    <property type="nucleotide sequence ID" value="NZ_JBGNYA010000001.1"/>
</dbReference>
<gene>
    <name evidence="1" type="ORF">OS889_07840</name>
</gene>
<comment type="caution">
    <text evidence="1">The sequence shown here is derived from an EMBL/GenBank/DDBJ whole genome shotgun (WGS) entry which is preliminary data.</text>
</comment>
<evidence type="ECO:0008006" key="3">
    <source>
        <dbReference type="Google" id="ProtNLM"/>
    </source>
</evidence>
<proteinExistence type="predicted"/>
<keyword evidence="2" id="KW-1185">Reference proteome</keyword>
<evidence type="ECO:0000313" key="2">
    <source>
        <dbReference type="Proteomes" id="UP001570511"/>
    </source>
</evidence>
<reference evidence="1 2" key="1">
    <citation type="submission" date="2024-08" db="EMBL/GenBank/DDBJ databases">
        <title>Halobellus sp. MBLA0158 whole genome sequence.</title>
        <authorList>
            <person name="Hwang C.Y."/>
            <person name="Cho E.-S."/>
            <person name="Seo M.-J."/>
        </authorList>
    </citation>
    <scope>NUCLEOTIDE SEQUENCE [LARGE SCALE GENOMIC DNA]</scope>
    <source>
        <strain evidence="1 2">MBLA0158</strain>
    </source>
</reference>
<sequence length="47" mass="5624">MRKLEQLVCRHEYEPRSMHVDAGELVKQCRKCGKRARERQPATRRSV</sequence>